<feature type="chain" id="PRO_5031057203" description="Peptidase inhibitor I78 family protein" evidence="1">
    <location>
        <begin position="20"/>
        <end position="96"/>
    </location>
</feature>
<dbReference type="InterPro" id="IPR021719">
    <property type="entry name" value="Prot_inh_I78"/>
</dbReference>
<evidence type="ECO:0008006" key="4">
    <source>
        <dbReference type="Google" id="ProtNLM"/>
    </source>
</evidence>
<proteinExistence type="predicted"/>
<dbReference type="Gene3D" id="3.30.10.10">
    <property type="entry name" value="Trypsin Inhibitor V, subunit A"/>
    <property type="match status" value="1"/>
</dbReference>
<keyword evidence="1" id="KW-0732">Signal</keyword>
<evidence type="ECO:0000313" key="3">
    <source>
        <dbReference type="Proteomes" id="UP000536835"/>
    </source>
</evidence>
<name>A0A7Y3W3T9_9PROT</name>
<dbReference type="Pfam" id="PF11720">
    <property type="entry name" value="Inhibitor_I78"/>
    <property type="match status" value="1"/>
</dbReference>
<keyword evidence="3" id="KW-1185">Reference proteome</keyword>
<accession>A0A7Y3W3T9</accession>
<sequence length="96" mass="10285">MLRAMTAAAIILTACAPTAVEEDEVPNDLPGPTGEQPCGAEGYQGFVGKPLAAVTYPSDMKVRIVEPGMIMTMEYIATRMNIKVDEDGMITRVYCG</sequence>
<comment type="caution">
    <text evidence="2">The sequence shown here is derived from an EMBL/GenBank/DDBJ whole genome shotgun (WGS) entry which is preliminary data.</text>
</comment>
<dbReference type="EMBL" id="JABFCX010000002">
    <property type="protein sequence ID" value="NNU15095.1"/>
    <property type="molecule type" value="Genomic_DNA"/>
</dbReference>
<dbReference type="Proteomes" id="UP000536835">
    <property type="component" value="Unassembled WGS sequence"/>
</dbReference>
<reference evidence="2 3" key="1">
    <citation type="submission" date="2020-05" db="EMBL/GenBank/DDBJ databases">
        <title>Parvularcula mediterraneae sp. nov., isolated from polypropylene straw from shallow seawater of the seashore of Laganas in Zakynthos island, Greece.</title>
        <authorList>
            <person name="Szabo I."/>
            <person name="Al-Omari J."/>
            <person name="Rado J."/>
            <person name="Szerdahelyi G.S."/>
        </authorList>
    </citation>
    <scope>NUCLEOTIDE SEQUENCE [LARGE SCALE GENOMIC DNA]</scope>
    <source>
        <strain evidence="2 3">ZS-1/3</strain>
    </source>
</reference>
<dbReference type="AlphaFoldDB" id="A0A7Y3W3T9"/>
<organism evidence="2 3">
    <name type="scientific">Parvularcula mediterranea</name>
    <dbReference type="NCBI Taxonomy" id="2732508"/>
    <lineage>
        <taxon>Bacteria</taxon>
        <taxon>Pseudomonadati</taxon>
        <taxon>Pseudomonadota</taxon>
        <taxon>Alphaproteobacteria</taxon>
        <taxon>Parvularculales</taxon>
        <taxon>Parvularculaceae</taxon>
        <taxon>Parvularcula</taxon>
    </lineage>
</organism>
<gene>
    <name evidence="2" type="ORF">HK107_01995</name>
</gene>
<dbReference type="RefSeq" id="WP_173196293.1">
    <property type="nucleotide sequence ID" value="NZ_JABFCX010000002.1"/>
</dbReference>
<dbReference type="PROSITE" id="PS51257">
    <property type="entry name" value="PROKAR_LIPOPROTEIN"/>
    <property type="match status" value="1"/>
</dbReference>
<protein>
    <recommendedName>
        <fullName evidence="4">Peptidase inhibitor I78 family protein</fullName>
    </recommendedName>
</protein>
<evidence type="ECO:0000256" key="1">
    <source>
        <dbReference type="SAM" id="SignalP"/>
    </source>
</evidence>
<feature type="signal peptide" evidence="1">
    <location>
        <begin position="1"/>
        <end position="19"/>
    </location>
</feature>
<evidence type="ECO:0000313" key="2">
    <source>
        <dbReference type="EMBL" id="NNU15095.1"/>
    </source>
</evidence>